<reference evidence="1" key="1">
    <citation type="journal article" date="2023" name="Mol. Biol. Evol.">
        <title>Third-Generation Sequencing Reveals the Adaptive Role of the Epigenome in Three Deep-Sea Polychaetes.</title>
        <authorList>
            <person name="Perez M."/>
            <person name="Aroh O."/>
            <person name="Sun Y."/>
            <person name="Lan Y."/>
            <person name="Juniper S.K."/>
            <person name="Young C.R."/>
            <person name="Angers B."/>
            <person name="Qian P.Y."/>
        </authorList>
    </citation>
    <scope>NUCLEOTIDE SEQUENCE</scope>
    <source>
        <strain evidence="1">R07B-5</strain>
    </source>
</reference>
<dbReference type="PANTHER" id="PTHR10974">
    <property type="entry name" value="FI08016P-RELATED"/>
    <property type="match status" value="1"/>
</dbReference>
<dbReference type="InterPro" id="IPR017850">
    <property type="entry name" value="Alkaline_phosphatase_core_sf"/>
</dbReference>
<dbReference type="AlphaFoldDB" id="A0AAD9UGF7"/>
<protein>
    <submittedName>
        <fullName evidence="1">Uncharacterized protein</fullName>
    </submittedName>
</protein>
<dbReference type="CDD" id="cd16021">
    <property type="entry name" value="ALP_like"/>
    <property type="match status" value="1"/>
</dbReference>
<dbReference type="FunFam" id="3.40.720.10:FF:000017">
    <property type="entry name" value="Predicted protein"/>
    <property type="match status" value="1"/>
</dbReference>
<evidence type="ECO:0000313" key="1">
    <source>
        <dbReference type="EMBL" id="KAK2188522.1"/>
    </source>
</evidence>
<dbReference type="Pfam" id="PF02995">
    <property type="entry name" value="DUF229"/>
    <property type="match status" value="1"/>
</dbReference>
<sequence>MNTRRILTWCRRRMFLVFVVALAILGVTQVLKRLTPTYIVYETNKVNTNFQNKKACVHPTLEIWHPALMTHFKKLPPLKCAEGVNWVYVRNGTFHVNESAVGSNNVTCAYTPVLRPKGEDFKTLLGTFIKQMRNGQPIDSDFFQAKCIAANGSTYENLHSGIAYREELHRRHLERHPPDNMAALNILMFGFDSVSRMTWLRNLPKSHEYFVKTLGAVVLEGYNIVGDGTPQALLPILTGQTEAELPEARRGHKGATVVDGHPWIWREYEKAGYVTQWGEDGQGYGTFQYRMLGFRDPPVDHFMRPFYLALDQQSRKHKSYCLRSVPRHVNMLNWVSEFFDVYRGKPKFSFLFHSEFTHGGYNELQWADDDLLAFLKHMKDSGHLDNTLLILMADHGARFQAVRRTVQGKYEERMPYFGLRLPDWFSKKYPDAMRNLRTNGERLTTPFDIHATFRHLFNFTSSVDVGLANTRGISLFHEHSSTRTCTDADVDPHWCACLNWQKADRRSDVVKAAASALIAAVNSFTQPQRDMCENLALADILDAVVYRPPTSMLQFKASADNDGRYADLSDKMTSTIELYQLTIVTTPGGAVYEATVKHDRSAADGKKFTASEREISRINRYGNQPHCVATRLPRLRPFCYCRKQT</sequence>
<dbReference type="Proteomes" id="UP001209878">
    <property type="component" value="Unassembled WGS sequence"/>
</dbReference>
<dbReference type="SUPFAM" id="SSF53649">
    <property type="entry name" value="Alkaline phosphatase-like"/>
    <property type="match status" value="1"/>
</dbReference>
<keyword evidence="2" id="KW-1185">Reference proteome</keyword>
<evidence type="ECO:0000313" key="2">
    <source>
        <dbReference type="Proteomes" id="UP001209878"/>
    </source>
</evidence>
<name>A0AAD9UGF7_RIDPI</name>
<accession>A0AAD9UGF7</accession>
<dbReference type="EMBL" id="JAODUO010000129">
    <property type="protein sequence ID" value="KAK2188522.1"/>
    <property type="molecule type" value="Genomic_DNA"/>
</dbReference>
<gene>
    <name evidence="1" type="ORF">NP493_129g01005</name>
</gene>
<comment type="caution">
    <text evidence="1">The sequence shown here is derived from an EMBL/GenBank/DDBJ whole genome shotgun (WGS) entry which is preliminary data.</text>
</comment>
<dbReference type="GO" id="GO:0005615">
    <property type="term" value="C:extracellular space"/>
    <property type="evidence" value="ECO:0007669"/>
    <property type="project" value="TreeGrafter"/>
</dbReference>
<proteinExistence type="predicted"/>
<organism evidence="1 2">
    <name type="scientific">Ridgeia piscesae</name>
    <name type="common">Tubeworm</name>
    <dbReference type="NCBI Taxonomy" id="27915"/>
    <lineage>
        <taxon>Eukaryota</taxon>
        <taxon>Metazoa</taxon>
        <taxon>Spiralia</taxon>
        <taxon>Lophotrochozoa</taxon>
        <taxon>Annelida</taxon>
        <taxon>Polychaeta</taxon>
        <taxon>Sedentaria</taxon>
        <taxon>Canalipalpata</taxon>
        <taxon>Sabellida</taxon>
        <taxon>Siboglinidae</taxon>
        <taxon>Ridgeia</taxon>
    </lineage>
</organism>
<dbReference type="InterPro" id="IPR004245">
    <property type="entry name" value="DUF229"/>
</dbReference>
<dbReference type="PANTHER" id="PTHR10974:SF1">
    <property type="entry name" value="FI08016P-RELATED"/>
    <property type="match status" value="1"/>
</dbReference>
<dbReference type="Gene3D" id="3.40.720.10">
    <property type="entry name" value="Alkaline Phosphatase, subunit A"/>
    <property type="match status" value="1"/>
</dbReference>